<proteinExistence type="predicted"/>
<accession>A0A6C0ENU2</accession>
<reference evidence="1" key="1">
    <citation type="journal article" date="2020" name="Nature">
        <title>Giant virus diversity and host interactions through global metagenomics.</title>
        <authorList>
            <person name="Schulz F."/>
            <person name="Roux S."/>
            <person name="Paez-Espino D."/>
            <person name="Jungbluth S."/>
            <person name="Walsh D.A."/>
            <person name="Denef V.J."/>
            <person name="McMahon K.D."/>
            <person name="Konstantinidis K.T."/>
            <person name="Eloe-Fadrosh E.A."/>
            <person name="Kyrpides N.C."/>
            <person name="Woyke T."/>
        </authorList>
    </citation>
    <scope>NUCLEOTIDE SEQUENCE</scope>
    <source>
        <strain evidence="1">GVMAG-M-3300009151-35</strain>
    </source>
</reference>
<dbReference type="EMBL" id="MN738906">
    <property type="protein sequence ID" value="QHT30677.1"/>
    <property type="molecule type" value="Genomic_DNA"/>
</dbReference>
<name>A0A6C0ENU2_9ZZZZ</name>
<sequence>MLIYYIKSFIKYKEIKNNYDVYSYKIIQI</sequence>
<protein>
    <submittedName>
        <fullName evidence="1">Uncharacterized protein</fullName>
    </submittedName>
</protein>
<evidence type="ECO:0000313" key="1">
    <source>
        <dbReference type="EMBL" id="QHT30677.1"/>
    </source>
</evidence>
<organism evidence="1">
    <name type="scientific">viral metagenome</name>
    <dbReference type="NCBI Taxonomy" id="1070528"/>
    <lineage>
        <taxon>unclassified sequences</taxon>
        <taxon>metagenomes</taxon>
        <taxon>organismal metagenomes</taxon>
    </lineage>
</organism>
<dbReference type="AlphaFoldDB" id="A0A6C0ENU2"/>